<dbReference type="AlphaFoldDB" id="A0A0F9FEY4"/>
<dbReference type="SUPFAM" id="SSF101790">
    <property type="entry name" value="Aminomethyltransferase beta-barrel domain"/>
    <property type="match status" value="1"/>
</dbReference>
<comment type="caution">
    <text evidence="3">The sequence shown here is derived from an EMBL/GenBank/DDBJ whole genome shotgun (WGS) entry which is preliminary data.</text>
</comment>
<name>A0A0F9FEY4_9ZZZZ</name>
<dbReference type="Gene3D" id="2.40.30.110">
    <property type="entry name" value="Aminomethyltransferase beta-barrel domains"/>
    <property type="match status" value="1"/>
</dbReference>
<dbReference type="GO" id="GO:0005739">
    <property type="term" value="C:mitochondrion"/>
    <property type="evidence" value="ECO:0007669"/>
    <property type="project" value="TreeGrafter"/>
</dbReference>
<dbReference type="EMBL" id="LAZR01030704">
    <property type="protein sequence ID" value="KKL55815.1"/>
    <property type="molecule type" value="Genomic_DNA"/>
</dbReference>
<dbReference type="Gene3D" id="3.30.70.1400">
    <property type="entry name" value="Aminomethyltransferase beta-barrel domains"/>
    <property type="match status" value="1"/>
</dbReference>
<dbReference type="Pfam" id="PF08669">
    <property type="entry name" value="GCV_T_C"/>
    <property type="match status" value="1"/>
</dbReference>
<sequence length="258" mass="28206">TLITAAAAQWHDFDVLRPARQAGLCLTDHTADYSTLIVTGPKSRDLFQSLNTQADLHAPWLSHQMAKVAGVDCALARVSFAGELGWEIHAANAHIPDLYAAVVGAGAKPFGMWALNALRMEKGYRAWKGDLSTDYTLLQGGLDRFVKLDKIQDFPGKTALFHEQQSGPTKRFVTLVIEAGDQDAPYMSTVSYKGEVIGETTSGDWGYRVNKSIAFAMVRADLALAGTKLEVDIFGVTRRATVQADAPLWDPENKRLRA</sequence>
<dbReference type="InterPro" id="IPR029043">
    <property type="entry name" value="GcvT/YgfZ_C"/>
</dbReference>
<dbReference type="InterPro" id="IPR028896">
    <property type="entry name" value="GcvT/YgfZ/DmdA"/>
</dbReference>
<proteinExistence type="predicted"/>
<evidence type="ECO:0000259" key="2">
    <source>
        <dbReference type="Pfam" id="PF08669"/>
    </source>
</evidence>
<dbReference type="SUPFAM" id="SSF103025">
    <property type="entry name" value="Folate-binding domain"/>
    <property type="match status" value="1"/>
</dbReference>
<gene>
    <name evidence="3" type="ORF">LCGC14_2251630</name>
</gene>
<evidence type="ECO:0000313" key="3">
    <source>
        <dbReference type="EMBL" id="KKL55815.1"/>
    </source>
</evidence>
<reference evidence="3" key="1">
    <citation type="journal article" date="2015" name="Nature">
        <title>Complex archaea that bridge the gap between prokaryotes and eukaryotes.</title>
        <authorList>
            <person name="Spang A."/>
            <person name="Saw J.H."/>
            <person name="Jorgensen S.L."/>
            <person name="Zaremba-Niedzwiedzka K."/>
            <person name="Martijn J."/>
            <person name="Lind A.E."/>
            <person name="van Eijk R."/>
            <person name="Schleper C."/>
            <person name="Guy L."/>
            <person name="Ettema T.J."/>
        </authorList>
    </citation>
    <scope>NUCLEOTIDE SEQUENCE</scope>
</reference>
<dbReference type="PANTHER" id="PTHR43757:SF2">
    <property type="entry name" value="AMINOMETHYLTRANSFERASE, MITOCHONDRIAL"/>
    <property type="match status" value="1"/>
</dbReference>
<protein>
    <recommendedName>
        <fullName evidence="4">Aminomethyltransferase folate-binding domain-containing protein</fullName>
    </recommendedName>
</protein>
<organism evidence="3">
    <name type="scientific">marine sediment metagenome</name>
    <dbReference type="NCBI Taxonomy" id="412755"/>
    <lineage>
        <taxon>unclassified sequences</taxon>
        <taxon>metagenomes</taxon>
        <taxon>ecological metagenomes</taxon>
    </lineage>
</organism>
<dbReference type="PANTHER" id="PTHR43757">
    <property type="entry name" value="AMINOMETHYLTRANSFERASE"/>
    <property type="match status" value="1"/>
</dbReference>
<dbReference type="InterPro" id="IPR006222">
    <property type="entry name" value="GCVT_N"/>
</dbReference>
<evidence type="ECO:0008006" key="4">
    <source>
        <dbReference type="Google" id="ProtNLM"/>
    </source>
</evidence>
<feature type="domain" description="Aminomethyltransferase C-terminal" evidence="2">
    <location>
        <begin position="170"/>
        <end position="250"/>
    </location>
</feature>
<dbReference type="Pfam" id="PF01571">
    <property type="entry name" value="GCV_T"/>
    <property type="match status" value="1"/>
</dbReference>
<dbReference type="InterPro" id="IPR027266">
    <property type="entry name" value="TrmE/GcvT-like"/>
</dbReference>
<dbReference type="PIRSF" id="PIRSF006487">
    <property type="entry name" value="GcvT"/>
    <property type="match status" value="1"/>
</dbReference>
<dbReference type="InterPro" id="IPR013977">
    <property type="entry name" value="GcvT_C"/>
</dbReference>
<feature type="domain" description="GCVT N-terminal" evidence="1">
    <location>
        <begin position="2"/>
        <end position="150"/>
    </location>
</feature>
<dbReference type="Gene3D" id="3.30.1360.120">
    <property type="entry name" value="Probable tRNA modification gtpase trme, domain 1"/>
    <property type="match status" value="1"/>
</dbReference>
<feature type="non-terminal residue" evidence="3">
    <location>
        <position position="1"/>
    </location>
</feature>
<accession>A0A0F9FEY4</accession>
<evidence type="ECO:0000259" key="1">
    <source>
        <dbReference type="Pfam" id="PF01571"/>
    </source>
</evidence>